<feature type="domain" description="EAL" evidence="9">
    <location>
        <begin position="409"/>
        <end position="658"/>
    </location>
</feature>
<dbReference type="RefSeq" id="WP_128986733.1">
    <property type="nucleotide sequence ID" value="NZ_PDJZ01000007.1"/>
</dbReference>
<evidence type="ECO:0000313" key="11">
    <source>
        <dbReference type="EMBL" id="RXJ83977.1"/>
    </source>
</evidence>
<keyword evidence="3" id="KW-1003">Cell membrane</keyword>
<evidence type="ECO:0000256" key="6">
    <source>
        <dbReference type="ARBA" id="ARBA00022989"/>
    </source>
</evidence>
<dbReference type="Proteomes" id="UP000290870">
    <property type="component" value="Unassembled WGS sequence"/>
</dbReference>
<feature type="transmembrane region" description="Helical" evidence="8">
    <location>
        <begin position="110"/>
        <end position="130"/>
    </location>
</feature>
<organism evidence="11 12">
    <name type="scientific">Arcobacter cloacae</name>
    <dbReference type="NCBI Taxonomy" id="1054034"/>
    <lineage>
        <taxon>Bacteria</taxon>
        <taxon>Pseudomonadati</taxon>
        <taxon>Campylobacterota</taxon>
        <taxon>Epsilonproteobacteria</taxon>
        <taxon>Campylobacterales</taxon>
        <taxon>Arcobacteraceae</taxon>
        <taxon>Arcobacter</taxon>
    </lineage>
</organism>
<dbReference type="CDD" id="cd01948">
    <property type="entry name" value="EAL"/>
    <property type="match status" value="1"/>
</dbReference>
<evidence type="ECO:0000256" key="5">
    <source>
        <dbReference type="ARBA" id="ARBA00022692"/>
    </source>
</evidence>
<feature type="transmembrane region" description="Helical" evidence="8">
    <location>
        <begin position="327"/>
        <end position="343"/>
    </location>
</feature>
<evidence type="ECO:0000256" key="3">
    <source>
        <dbReference type="ARBA" id="ARBA00022475"/>
    </source>
</evidence>
<keyword evidence="4" id="KW-0762">Sugar transport</keyword>
<dbReference type="GO" id="GO:0008982">
    <property type="term" value="F:protein-N(PI)-phosphohistidine-sugar phosphotransferase activity"/>
    <property type="evidence" value="ECO:0007669"/>
    <property type="project" value="InterPro"/>
</dbReference>
<evidence type="ECO:0008006" key="13">
    <source>
        <dbReference type="Google" id="ProtNLM"/>
    </source>
</evidence>
<feature type="transmembrane region" description="Helical" evidence="8">
    <location>
        <begin position="301"/>
        <end position="320"/>
    </location>
</feature>
<dbReference type="Pfam" id="PF00563">
    <property type="entry name" value="EAL"/>
    <property type="match status" value="1"/>
</dbReference>
<feature type="transmembrane region" description="Helical" evidence="8">
    <location>
        <begin position="20"/>
        <end position="42"/>
    </location>
</feature>
<feature type="transmembrane region" description="Helical" evidence="8">
    <location>
        <begin position="272"/>
        <end position="295"/>
    </location>
</feature>
<comment type="caution">
    <text evidence="11">The sequence shown here is derived from an EMBL/GenBank/DDBJ whole genome shotgun (WGS) entry which is preliminary data.</text>
</comment>
<dbReference type="PROSITE" id="PS50883">
    <property type="entry name" value="EAL"/>
    <property type="match status" value="1"/>
</dbReference>
<evidence type="ECO:0000256" key="1">
    <source>
        <dbReference type="ARBA" id="ARBA00004651"/>
    </source>
</evidence>
<keyword evidence="7 8" id="KW-0472">Membrane</keyword>
<keyword evidence="5 8" id="KW-0812">Transmembrane</keyword>
<feature type="transmembrane region" description="Helical" evidence="8">
    <location>
        <begin position="186"/>
        <end position="208"/>
    </location>
</feature>
<dbReference type="GO" id="GO:0009401">
    <property type="term" value="P:phosphoenolpyruvate-dependent sugar phosphotransferase system"/>
    <property type="evidence" value="ECO:0007669"/>
    <property type="project" value="InterPro"/>
</dbReference>
<feature type="transmembrane region" description="Helical" evidence="8">
    <location>
        <begin position="54"/>
        <end position="74"/>
    </location>
</feature>
<sequence length="660" mass="77250">MLLLNNNLWLISIRQSFLNLLPYFIMIGLSILSYQFLEIFELKNNIFYEINKKILNLYSFSTPLIISTSISYFLAKNFDLNRPLIPVVNFLIFIVFYWEYKDTNEININLNLNFLMIIMPILTVLIYKNISKYFYRFSQFENINNELKEVLVSIIPFLITFILCLFIIIIFIEITFYLSSLNLFNFLFNLPIEILSLLNLIISGFIWWATGIHGTNLVIVFFGEDYLKQTLIGNIDANIFINNFVIYGGDGSTLALIFAIIFFIKDKFIRKIAFIALPFSIFNINEIILFALPIILNIRLLLPFILAPISNFFVAYLFFYLNPITESITISWVTPIFISGYLVDNNFTYVYLQIIQLFIAVLIYLPFIKNYQKYLSENESFENLKNSLGIKEHFEKTLHLNTIKTQQDIINEEKEIEKLIKELNNGELILYYQPKIDIKKSTIKGYEALLRLKKNNGEIVGPYFIEKIEKIGYEKIIDFWVINQLKKDLLFWNKNNFYPKISINISPESISNSNVIEKIIKEFKGFKVDIEILERTFAKEMNLFLENIERLKSNGFTISVDDFGAGFSSLQYLNILPANTIKLDRALIINTKNKSGRDLYKSIASMCQLQGFEVIAEGIETKEEFEIVKQSNINIIQGFYFSKALPFDKLENYEKELEKN</sequence>
<accession>A0A4Q0ZCF8</accession>
<feature type="transmembrane region" description="Helical" evidence="8">
    <location>
        <begin position="349"/>
        <end position="368"/>
    </location>
</feature>
<dbReference type="PROSITE" id="PS51105">
    <property type="entry name" value="PTS_EIIC_TYPE_3"/>
    <property type="match status" value="1"/>
</dbReference>
<feature type="domain" description="PTS EIIC type-3" evidence="10">
    <location>
        <begin position="1"/>
        <end position="367"/>
    </location>
</feature>
<evidence type="ECO:0000313" key="12">
    <source>
        <dbReference type="Proteomes" id="UP000290870"/>
    </source>
</evidence>
<dbReference type="OrthoDB" id="5372181at2"/>
<evidence type="ECO:0000259" key="10">
    <source>
        <dbReference type="PROSITE" id="PS51105"/>
    </source>
</evidence>
<evidence type="ECO:0000256" key="2">
    <source>
        <dbReference type="ARBA" id="ARBA00022448"/>
    </source>
</evidence>
<dbReference type="InterPro" id="IPR050706">
    <property type="entry name" value="Cyclic-di-GMP_PDE-like"/>
</dbReference>
<name>A0A4Q0ZCF8_9BACT</name>
<dbReference type="InterPro" id="IPR035919">
    <property type="entry name" value="EAL_sf"/>
</dbReference>
<evidence type="ECO:0000256" key="4">
    <source>
        <dbReference type="ARBA" id="ARBA00022597"/>
    </source>
</evidence>
<dbReference type="PANTHER" id="PTHR33121">
    <property type="entry name" value="CYCLIC DI-GMP PHOSPHODIESTERASE PDEF"/>
    <property type="match status" value="1"/>
</dbReference>
<feature type="transmembrane region" description="Helical" evidence="8">
    <location>
        <begin position="80"/>
        <end position="98"/>
    </location>
</feature>
<feature type="transmembrane region" description="Helical" evidence="8">
    <location>
        <begin position="150"/>
        <end position="174"/>
    </location>
</feature>
<evidence type="ECO:0000259" key="9">
    <source>
        <dbReference type="PROSITE" id="PS50883"/>
    </source>
</evidence>
<dbReference type="EMBL" id="PDJZ01000007">
    <property type="protein sequence ID" value="RXJ83977.1"/>
    <property type="molecule type" value="Genomic_DNA"/>
</dbReference>
<dbReference type="SMART" id="SM00052">
    <property type="entry name" value="EAL"/>
    <property type="match status" value="1"/>
</dbReference>
<proteinExistence type="predicted"/>
<dbReference type="AlphaFoldDB" id="A0A4Q0ZCF8"/>
<feature type="transmembrane region" description="Helical" evidence="8">
    <location>
        <begin position="244"/>
        <end position="265"/>
    </location>
</feature>
<comment type="subcellular location">
    <subcellularLocation>
        <location evidence="1">Cell membrane</location>
        <topology evidence="1">Multi-pass membrane protein</topology>
    </subcellularLocation>
</comment>
<dbReference type="PANTHER" id="PTHR33121:SF70">
    <property type="entry name" value="SIGNALING PROTEIN YKOW"/>
    <property type="match status" value="1"/>
</dbReference>
<keyword evidence="6 8" id="KW-1133">Transmembrane helix</keyword>
<dbReference type="InterPro" id="IPR001633">
    <property type="entry name" value="EAL_dom"/>
</dbReference>
<dbReference type="InterPro" id="IPR004501">
    <property type="entry name" value="PTS_EIIC_3"/>
</dbReference>
<reference evidence="11 12" key="1">
    <citation type="submission" date="2017-10" db="EMBL/GenBank/DDBJ databases">
        <title>Genomics of the genus Arcobacter.</title>
        <authorList>
            <person name="Perez-Cataluna A."/>
            <person name="Figueras M.J."/>
        </authorList>
    </citation>
    <scope>NUCLEOTIDE SEQUENCE [LARGE SCALE GENOMIC DNA]</scope>
    <source>
        <strain evidence="11 12">F26</strain>
    </source>
</reference>
<dbReference type="SUPFAM" id="SSF141868">
    <property type="entry name" value="EAL domain-like"/>
    <property type="match status" value="1"/>
</dbReference>
<dbReference type="InterPro" id="IPR003352">
    <property type="entry name" value="PTS_EIIC"/>
</dbReference>
<protein>
    <recommendedName>
        <fullName evidence="13">Diguanylate phosphodiesterase</fullName>
    </recommendedName>
</protein>
<gene>
    <name evidence="11" type="ORF">CRU90_07845</name>
</gene>
<dbReference type="Gene3D" id="3.20.20.450">
    <property type="entry name" value="EAL domain"/>
    <property type="match status" value="1"/>
</dbReference>
<dbReference type="GO" id="GO:0071111">
    <property type="term" value="F:cyclic-guanylate-specific phosphodiesterase activity"/>
    <property type="evidence" value="ECO:0007669"/>
    <property type="project" value="InterPro"/>
</dbReference>
<evidence type="ECO:0000256" key="8">
    <source>
        <dbReference type="SAM" id="Phobius"/>
    </source>
</evidence>
<evidence type="ECO:0000256" key="7">
    <source>
        <dbReference type="ARBA" id="ARBA00023136"/>
    </source>
</evidence>
<dbReference type="Pfam" id="PF02378">
    <property type="entry name" value="PTS_EIIC"/>
    <property type="match status" value="1"/>
</dbReference>
<keyword evidence="2" id="KW-0813">Transport</keyword>
<dbReference type="GO" id="GO:0005886">
    <property type="term" value="C:plasma membrane"/>
    <property type="evidence" value="ECO:0007669"/>
    <property type="project" value="UniProtKB-SubCell"/>
</dbReference>